<dbReference type="Proteomes" id="UP000887013">
    <property type="component" value="Unassembled WGS sequence"/>
</dbReference>
<accession>A0A8X6U1B3</accession>
<reference evidence="2" key="1">
    <citation type="submission" date="2020-08" db="EMBL/GenBank/DDBJ databases">
        <title>Multicomponent nature underlies the extraordinary mechanical properties of spider dragline silk.</title>
        <authorList>
            <person name="Kono N."/>
            <person name="Nakamura H."/>
            <person name="Mori M."/>
            <person name="Yoshida Y."/>
            <person name="Ohtoshi R."/>
            <person name="Malay A.D."/>
            <person name="Moran D.A.P."/>
            <person name="Tomita M."/>
            <person name="Numata K."/>
            <person name="Arakawa K."/>
        </authorList>
    </citation>
    <scope>NUCLEOTIDE SEQUENCE</scope>
</reference>
<gene>
    <name evidence="2" type="ORF">NPIL_502391</name>
</gene>
<feature type="non-terminal residue" evidence="2">
    <location>
        <position position="36"/>
    </location>
</feature>
<feature type="region of interest" description="Disordered" evidence="1">
    <location>
        <begin position="15"/>
        <end position="36"/>
    </location>
</feature>
<comment type="caution">
    <text evidence="2">The sequence shown here is derived from an EMBL/GenBank/DDBJ whole genome shotgun (WGS) entry which is preliminary data.</text>
</comment>
<dbReference type="AlphaFoldDB" id="A0A8X6U1B3"/>
<dbReference type="EMBL" id="BMAW01115124">
    <property type="protein sequence ID" value="GFT64966.1"/>
    <property type="molecule type" value="Genomic_DNA"/>
</dbReference>
<feature type="compositionally biased region" description="Gly residues" evidence="1">
    <location>
        <begin position="22"/>
        <end position="36"/>
    </location>
</feature>
<protein>
    <submittedName>
        <fullName evidence="2">Uncharacterized protein</fullName>
    </submittedName>
</protein>
<proteinExistence type="predicted"/>
<evidence type="ECO:0000313" key="2">
    <source>
        <dbReference type="EMBL" id="GFT64966.1"/>
    </source>
</evidence>
<evidence type="ECO:0000256" key="1">
    <source>
        <dbReference type="SAM" id="MobiDB-lite"/>
    </source>
</evidence>
<sequence>MARKVYGDMLVEGQEMEDMVDPGGGHGGIGGRAPGI</sequence>
<evidence type="ECO:0000313" key="3">
    <source>
        <dbReference type="Proteomes" id="UP000887013"/>
    </source>
</evidence>
<keyword evidence="3" id="KW-1185">Reference proteome</keyword>
<organism evidence="2 3">
    <name type="scientific">Nephila pilipes</name>
    <name type="common">Giant wood spider</name>
    <name type="synonym">Nephila maculata</name>
    <dbReference type="NCBI Taxonomy" id="299642"/>
    <lineage>
        <taxon>Eukaryota</taxon>
        <taxon>Metazoa</taxon>
        <taxon>Ecdysozoa</taxon>
        <taxon>Arthropoda</taxon>
        <taxon>Chelicerata</taxon>
        <taxon>Arachnida</taxon>
        <taxon>Araneae</taxon>
        <taxon>Araneomorphae</taxon>
        <taxon>Entelegynae</taxon>
        <taxon>Araneoidea</taxon>
        <taxon>Nephilidae</taxon>
        <taxon>Nephila</taxon>
    </lineage>
</organism>
<name>A0A8X6U1B3_NEPPI</name>